<feature type="non-terminal residue" evidence="1">
    <location>
        <position position="105"/>
    </location>
</feature>
<accession>A0A699WZH9</accession>
<proteinExistence type="predicted"/>
<feature type="non-terminal residue" evidence="1">
    <location>
        <position position="1"/>
    </location>
</feature>
<comment type="caution">
    <text evidence="1">The sequence shown here is derived from an EMBL/GenBank/DDBJ whole genome shotgun (WGS) entry which is preliminary data.</text>
</comment>
<dbReference type="AlphaFoldDB" id="A0A699WZH9"/>
<evidence type="ECO:0000313" key="1">
    <source>
        <dbReference type="EMBL" id="GFD52917.1"/>
    </source>
</evidence>
<sequence>ELLALHARGNERVVGNIVGAFQLRAFLQAQVGVGFEKQRAAQENAFGNHHGAPAGRGGFVDGFLNGHRVQPGAVGAGSELGDDVVFGRDGLFGRSDGVQREGGQA</sequence>
<protein>
    <submittedName>
        <fullName evidence="1">Uncharacterized protein</fullName>
    </submittedName>
</protein>
<gene>
    <name evidence="1" type="ORF">Tci_924886</name>
</gene>
<reference evidence="1" key="1">
    <citation type="journal article" date="2019" name="Sci. Rep.">
        <title>Draft genome of Tanacetum cinerariifolium, the natural source of mosquito coil.</title>
        <authorList>
            <person name="Yamashiro T."/>
            <person name="Shiraishi A."/>
            <person name="Satake H."/>
            <person name="Nakayama K."/>
        </authorList>
    </citation>
    <scope>NUCLEOTIDE SEQUENCE</scope>
</reference>
<dbReference type="EMBL" id="BKCJ011787907">
    <property type="protein sequence ID" value="GFD52917.1"/>
    <property type="molecule type" value="Genomic_DNA"/>
</dbReference>
<name>A0A699WZH9_TANCI</name>
<organism evidence="1">
    <name type="scientific">Tanacetum cinerariifolium</name>
    <name type="common">Dalmatian daisy</name>
    <name type="synonym">Chrysanthemum cinerariifolium</name>
    <dbReference type="NCBI Taxonomy" id="118510"/>
    <lineage>
        <taxon>Eukaryota</taxon>
        <taxon>Viridiplantae</taxon>
        <taxon>Streptophyta</taxon>
        <taxon>Embryophyta</taxon>
        <taxon>Tracheophyta</taxon>
        <taxon>Spermatophyta</taxon>
        <taxon>Magnoliopsida</taxon>
        <taxon>eudicotyledons</taxon>
        <taxon>Gunneridae</taxon>
        <taxon>Pentapetalae</taxon>
        <taxon>asterids</taxon>
        <taxon>campanulids</taxon>
        <taxon>Asterales</taxon>
        <taxon>Asteraceae</taxon>
        <taxon>Asteroideae</taxon>
        <taxon>Anthemideae</taxon>
        <taxon>Anthemidinae</taxon>
        <taxon>Tanacetum</taxon>
    </lineage>
</organism>